<organism evidence="5 6">
    <name type="scientific">Halovulum dunhuangense</name>
    <dbReference type="NCBI Taxonomy" id="1505036"/>
    <lineage>
        <taxon>Bacteria</taxon>
        <taxon>Pseudomonadati</taxon>
        <taxon>Pseudomonadota</taxon>
        <taxon>Alphaproteobacteria</taxon>
        <taxon>Rhodobacterales</taxon>
        <taxon>Paracoccaceae</taxon>
        <taxon>Halovulum</taxon>
    </lineage>
</organism>
<dbReference type="Proteomes" id="UP000572377">
    <property type="component" value="Unassembled WGS sequence"/>
</dbReference>
<keyword evidence="6" id="KW-1185">Reference proteome</keyword>
<proteinExistence type="predicted"/>
<dbReference type="InterPro" id="IPR011711">
    <property type="entry name" value="GntR_C"/>
</dbReference>
<dbReference type="CDD" id="cd07377">
    <property type="entry name" value="WHTH_GntR"/>
    <property type="match status" value="1"/>
</dbReference>
<accession>A0A849L3A3</accession>
<evidence type="ECO:0000259" key="4">
    <source>
        <dbReference type="PROSITE" id="PS50949"/>
    </source>
</evidence>
<dbReference type="Pfam" id="PF07729">
    <property type="entry name" value="FCD"/>
    <property type="match status" value="1"/>
</dbReference>
<name>A0A849L3A3_9RHOB</name>
<dbReference type="Pfam" id="PF00392">
    <property type="entry name" value="GntR"/>
    <property type="match status" value="1"/>
</dbReference>
<sequence length="229" mass="25662">MQIQEADGLVPIHHNPAPLRTRIIESMRSAIERGILKPGERLVEKDLCDRLGVSRTSLREALRELESEGIVASVTARGLTVVRLSYRDAENIYRIRADIEALIMEQFIERADDAALKTLLDLCDHTIACYEAGDFVPIVDAKRQLYLHLCTVAENMVAHEILSKLTLRTAQLRRGSVTRPARQEQSIREMRDLKAAIAARDVDGARRAARSHVESAARSALEFARTRSA</sequence>
<dbReference type="Gene3D" id="1.20.120.530">
    <property type="entry name" value="GntR ligand-binding domain-like"/>
    <property type="match status" value="1"/>
</dbReference>
<dbReference type="GO" id="GO:0003677">
    <property type="term" value="F:DNA binding"/>
    <property type="evidence" value="ECO:0007669"/>
    <property type="project" value="UniProtKB-KW"/>
</dbReference>
<dbReference type="RefSeq" id="WP_171324888.1">
    <property type="nucleotide sequence ID" value="NZ_JABFBC010000001.1"/>
</dbReference>
<evidence type="ECO:0000256" key="2">
    <source>
        <dbReference type="ARBA" id="ARBA00023125"/>
    </source>
</evidence>
<evidence type="ECO:0000256" key="1">
    <source>
        <dbReference type="ARBA" id="ARBA00023015"/>
    </source>
</evidence>
<dbReference type="InterPro" id="IPR036388">
    <property type="entry name" value="WH-like_DNA-bd_sf"/>
</dbReference>
<dbReference type="Gene3D" id="1.10.10.10">
    <property type="entry name" value="Winged helix-like DNA-binding domain superfamily/Winged helix DNA-binding domain"/>
    <property type="match status" value="1"/>
</dbReference>
<feature type="domain" description="HTH gntR-type" evidence="4">
    <location>
        <begin position="17"/>
        <end position="84"/>
    </location>
</feature>
<keyword evidence="1" id="KW-0805">Transcription regulation</keyword>
<dbReference type="EMBL" id="JABFBC010000001">
    <property type="protein sequence ID" value="NNU80789.1"/>
    <property type="molecule type" value="Genomic_DNA"/>
</dbReference>
<evidence type="ECO:0000313" key="5">
    <source>
        <dbReference type="EMBL" id="NNU80789.1"/>
    </source>
</evidence>
<dbReference type="InterPro" id="IPR008920">
    <property type="entry name" value="TF_FadR/GntR_C"/>
</dbReference>
<dbReference type="InterPro" id="IPR000524">
    <property type="entry name" value="Tscrpt_reg_HTH_GntR"/>
</dbReference>
<keyword evidence="3" id="KW-0804">Transcription</keyword>
<dbReference type="SMART" id="SM00345">
    <property type="entry name" value="HTH_GNTR"/>
    <property type="match status" value="1"/>
</dbReference>
<dbReference type="PANTHER" id="PTHR43537:SF24">
    <property type="entry name" value="GLUCONATE OPERON TRANSCRIPTIONAL REPRESSOR"/>
    <property type="match status" value="1"/>
</dbReference>
<comment type="caution">
    <text evidence="5">The sequence shown here is derived from an EMBL/GenBank/DDBJ whole genome shotgun (WGS) entry which is preliminary data.</text>
</comment>
<dbReference type="AlphaFoldDB" id="A0A849L3A3"/>
<dbReference type="GO" id="GO:0003700">
    <property type="term" value="F:DNA-binding transcription factor activity"/>
    <property type="evidence" value="ECO:0007669"/>
    <property type="project" value="InterPro"/>
</dbReference>
<dbReference type="PRINTS" id="PR00035">
    <property type="entry name" value="HTHGNTR"/>
</dbReference>
<protein>
    <submittedName>
        <fullName evidence="5">GntR family transcriptional regulator</fullName>
    </submittedName>
</protein>
<dbReference type="InterPro" id="IPR036390">
    <property type="entry name" value="WH_DNA-bd_sf"/>
</dbReference>
<gene>
    <name evidence="5" type="ORF">HMH01_10100</name>
</gene>
<evidence type="ECO:0000313" key="6">
    <source>
        <dbReference type="Proteomes" id="UP000572377"/>
    </source>
</evidence>
<dbReference type="SUPFAM" id="SSF48008">
    <property type="entry name" value="GntR ligand-binding domain-like"/>
    <property type="match status" value="1"/>
</dbReference>
<reference evidence="5 6" key="1">
    <citation type="submission" date="2020-05" db="EMBL/GenBank/DDBJ databases">
        <title>Gimesia benthica sp. nov., a novel planctomycete isolated from a deep-sea water sample of the Northwest Indian Ocean.</title>
        <authorList>
            <person name="Wang J."/>
            <person name="Ruan C."/>
            <person name="Song L."/>
            <person name="Zhu Y."/>
            <person name="Li A."/>
            <person name="Zheng X."/>
            <person name="Wang L."/>
            <person name="Lu Z."/>
            <person name="Huang Y."/>
            <person name="Du W."/>
            <person name="Zhou Y."/>
            <person name="Huang L."/>
            <person name="Dai X."/>
        </authorList>
    </citation>
    <scope>NUCLEOTIDE SEQUENCE [LARGE SCALE GENOMIC DNA]</scope>
    <source>
        <strain evidence="5 6">YYQ-30</strain>
    </source>
</reference>
<dbReference type="SUPFAM" id="SSF46785">
    <property type="entry name" value="Winged helix' DNA-binding domain"/>
    <property type="match status" value="1"/>
</dbReference>
<keyword evidence="2" id="KW-0238">DNA-binding</keyword>
<dbReference type="SMART" id="SM00895">
    <property type="entry name" value="FCD"/>
    <property type="match status" value="1"/>
</dbReference>
<dbReference type="PROSITE" id="PS50949">
    <property type="entry name" value="HTH_GNTR"/>
    <property type="match status" value="1"/>
</dbReference>
<dbReference type="PANTHER" id="PTHR43537">
    <property type="entry name" value="TRANSCRIPTIONAL REGULATOR, GNTR FAMILY"/>
    <property type="match status" value="1"/>
</dbReference>
<evidence type="ECO:0000256" key="3">
    <source>
        <dbReference type="ARBA" id="ARBA00023163"/>
    </source>
</evidence>